<evidence type="ECO:0000313" key="6">
    <source>
        <dbReference type="EMBL" id="RZB93356.1"/>
    </source>
</evidence>
<feature type="compositionally biased region" description="Acidic residues" evidence="4">
    <location>
        <begin position="99"/>
        <end position="114"/>
    </location>
</feature>
<feature type="region of interest" description="Disordered" evidence="4">
    <location>
        <begin position="93"/>
        <end position="180"/>
    </location>
</feature>
<organism evidence="6 7">
    <name type="scientific">Glycine soja</name>
    <name type="common">Wild soybean</name>
    <dbReference type="NCBI Taxonomy" id="3848"/>
    <lineage>
        <taxon>Eukaryota</taxon>
        <taxon>Viridiplantae</taxon>
        <taxon>Streptophyta</taxon>
        <taxon>Embryophyta</taxon>
        <taxon>Tracheophyta</taxon>
        <taxon>Spermatophyta</taxon>
        <taxon>Magnoliopsida</taxon>
        <taxon>eudicotyledons</taxon>
        <taxon>Gunneridae</taxon>
        <taxon>Pentapetalae</taxon>
        <taxon>rosids</taxon>
        <taxon>fabids</taxon>
        <taxon>Fabales</taxon>
        <taxon>Fabaceae</taxon>
        <taxon>Papilionoideae</taxon>
        <taxon>50 kb inversion clade</taxon>
        <taxon>NPAAA clade</taxon>
        <taxon>indigoferoid/millettioid clade</taxon>
        <taxon>Phaseoleae</taxon>
        <taxon>Glycine</taxon>
        <taxon>Glycine subgen. Soja</taxon>
    </lineage>
</organism>
<keyword evidence="7" id="KW-1185">Reference proteome</keyword>
<feature type="domain" description="B box-type" evidence="5">
    <location>
        <begin position="1"/>
        <end position="47"/>
    </location>
</feature>
<dbReference type="InterPro" id="IPR049808">
    <property type="entry name" value="CONSTANS-like_Bbox1"/>
</dbReference>
<feature type="compositionally biased region" description="Polar residues" evidence="4">
    <location>
        <begin position="134"/>
        <end position="153"/>
    </location>
</feature>
<dbReference type="Proteomes" id="UP000289340">
    <property type="component" value="Chromosome 9"/>
</dbReference>
<dbReference type="GO" id="GO:0008270">
    <property type="term" value="F:zinc ion binding"/>
    <property type="evidence" value="ECO:0007669"/>
    <property type="project" value="UniProtKB-KW"/>
</dbReference>
<evidence type="ECO:0000256" key="2">
    <source>
        <dbReference type="ARBA" id="ARBA00022771"/>
    </source>
</evidence>
<evidence type="ECO:0000256" key="1">
    <source>
        <dbReference type="ARBA" id="ARBA00022723"/>
    </source>
</evidence>
<dbReference type="SMART" id="SM00336">
    <property type="entry name" value="BBOX"/>
    <property type="match status" value="1"/>
</dbReference>
<protein>
    <recommendedName>
        <fullName evidence="5">B box-type domain-containing protein</fullName>
    </recommendedName>
</protein>
<reference evidence="6 7" key="1">
    <citation type="submission" date="2018-09" db="EMBL/GenBank/DDBJ databases">
        <title>A high-quality reference genome of wild soybean provides a powerful tool to mine soybean genomes.</title>
        <authorList>
            <person name="Xie M."/>
            <person name="Chung C.Y.L."/>
            <person name="Li M.-W."/>
            <person name="Wong F.-L."/>
            <person name="Chan T.-F."/>
            <person name="Lam H.-M."/>
        </authorList>
    </citation>
    <scope>NUCLEOTIDE SEQUENCE [LARGE SCALE GENOMIC DNA]</scope>
    <source>
        <strain evidence="7">cv. W05</strain>
        <tissue evidence="6">Hypocotyl of etiolated seedlings</tissue>
    </source>
</reference>
<gene>
    <name evidence="6" type="ORF">D0Y65_024967</name>
</gene>
<keyword evidence="3" id="KW-0862">Zinc</keyword>
<proteinExistence type="predicted"/>
<comment type="caution">
    <text evidence="6">The sequence shown here is derived from an EMBL/GenBank/DDBJ whole genome shotgun (WGS) entry which is preliminary data.</text>
</comment>
<dbReference type="EMBL" id="QZWG01000009">
    <property type="protein sequence ID" value="RZB93356.1"/>
    <property type="molecule type" value="Genomic_DNA"/>
</dbReference>
<name>A0A445J4N1_GLYSO</name>
<dbReference type="SMR" id="A0A445J4N1"/>
<accession>A0A445J4N1</accession>
<dbReference type="PANTHER" id="PTHR31717">
    <property type="entry name" value="ZINC FINGER PROTEIN CONSTANS-LIKE 10"/>
    <property type="match status" value="1"/>
</dbReference>
<keyword evidence="2" id="KW-0863">Zinc-finger</keyword>
<evidence type="ECO:0000259" key="5">
    <source>
        <dbReference type="SMART" id="SM00336"/>
    </source>
</evidence>
<dbReference type="AlphaFoldDB" id="A0A445J4N1"/>
<dbReference type="CDD" id="cd19821">
    <property type="entry name" value="Bbox1_BBX-like"/>
    <property type="match status" value="1"/>
</dbReference>
<keyword evidence="1" id="KW-0479">Metal-binding</keyword>
<evidence type="ECO:0000313" key="7">
    <source>
        <dbReference type="Proteomes" id="UP000289340"/>
    </source>
</evidence>
<evidence type="ECO:0000256" key="4">
    <source>
        <dbReference type="SAM" id="MobiDB-lite"/>
    </source>
</evidence>
<dbReference type="Gramene" id="XM_028392635.1">
    <property type="protein sequence ID" value="XP_028248436.1"/>
    <property type="gene ID" value="LOC114425687"/>
</dbReference>
<dbReference type="PANTHER" id="PTHR31717:SF116">
    <property type="entry name" value="B-BOX TYPE ZINC FINGER PROTEIN"/>
    <property type="match status" value="1"/>
</dbReference>
<sequence length="180" mass="20311">MGEYSCALCKKRAMMLCDSDQAKLCWECDEKVHSANFLVAKHSRVLLCRLCHSPTPWKASGTKLMLTVSFCQRCVAHRHVSLTVHPYPSYGYQSSNNNDDVDLDVDDGIDDSDERESHQVMSSSATSPFKRLRNNSFSVDSNDETVSSSSEMFSATWPDDDESTTSLSVLKRHRDDQPNY</sequence>
<dbReference type="Pfam" id="PF00643">
    <property type="entry name" value="zf-B_box"/>
    <property type="match status" value="1"/>
</dbReference>
<dbReference type="InterPro" id="IPR000315">
    <property type="entry name" value="Znf_B-box"/>
</dbReference>
<evidence type="ECO:0000256" key="3">
    <source>
        <dbReference type="ARBA" id="ARBA00022833"/>
    </source>
</evidence>